<reference evidence="2" key="1">
    <citation type="journal article" date="2021" name="Proc. Natl. Acad. Sci. U.S.A.">
        <title>A Catalog of Tens of Thousands of Viruses from Human Metagenomes Reveals Hidden Associations with Chronic Diseases.</title>
        <authorList>
            <person name="Tisza M.J."/>
            <person name="Buck C.B."/>
        </authorList>
    </citation>
    <scope>NUCLEOTIDE SEQUENCE</scope>
    <source>
        <strain evidence="2">CtgaU3</strain>
    </source>
</reference>
<feature type="region of interest" description="Disordered" evidence="1">
    <location>
        <begin position="173"/>
        <end position="200"/>
    </location>
</feature>
<dbReference type="Pfam" id="PF03837">
    <property type="entry name" value="RecT"/>
    <property type="match status" value="1"/>
</dbReference>
<evidence type="ECO:0000256" key="1">
    <source>
        <dbReference type="SAM" id="MobiDB-lite"/>
    </source>
</evidence>
<dbReference type="GO" id="GO:0006259">
    <property type="term" value="P:DNA metabolic process"/>
    <property type="evidence" value="ECO:0007669"/>
    <property type="project" value="InterPro"/>
</dbReference>
<dbReference type="EMBL" id="BK016153">
    <property type="protein sequence ID" value="DAF98672.1"/>
    <property type="molecule type" value="Genomic_DNA"/>
</dbReference>
<proteinExistence type="predicted"/>
<feature type="region of interest" description="Disordered" evidence="1">
    <location>
        <begin position="220"/>
        <end position="255"/>
    </location>
</feature>
<dbReference type="InterPro" id="IPR018330">
    <property type="entry name" value="RecT_fam"/>
</dbReference>
<dbReference type="GO" id="GO:0003677">
    <property type="term" value="F:DNA binding"/>
    <property type="evidence" value="ECO:0007669"/>
    <property type="project" value="InterPro"/>
</dbReference>
<protein>
    <submittedName>
        <fullName evidence="2">RecT protein</fullName>
    </submittedName>
</protein>
<organism evidence="2">
    <name type="scientific">Siphoviridae sp. ctgaU3</name>
    <dbReference type="NCBI Taxonomy" id="2825609"/>
    <lineage>
        <taxon>Viruses</taxon>
        <taxon>Duplodnaviria</taxon>
        <taxon>Heunggongvirae</taxon>
        <taxon>Uroviricota</taxon>
        <taxon>Caudoviricetes</taxon>
    </lineage>
</organism>
<name>A0A8S5UW09_9CAUD</name>
<feature type="compositionally biased region" description="Basic and acidic residues" evidence="1">
    <location>
        <begin position="191"/>
        <end position="200"/>
    </location>
</feature>
<sequence>MRRASRGRRQPTPRHDDEKDTLMTDRIEHAKIVAQSSLIPAEYRGNPADIVWAMDIGDALGVPYTQVMQSMVVARGKMTMSADLMGAVVRRAGHKLRLREHGDSVTATLIRADDPGYEFTVTWDKAKAQAAGLWGSRGPWQQYPRQMLRARAITEACRQGASDALAGTVYTPEEMEPAASPSAPQKPAQHPQEDHTRRDMTRTILVDYCRESGRDANEVWQQAQAAGATMDDPDSLSAVIDKWESGTNPESQEEQ</sequence>
<feature type="compositionally biased region" description="Polar residues" evidence="1">
    <location>
        <begin position="245"/>
        <end position="255"/>
    </location>
</feature>
<feature type="compositionally biased region" description="Low complexity" evidence="1">
    <location>
        <begin position="177"/>
        <end position="190"/>
    </location>
</feature>
<accession>A0A8S5UW09</accession>
<evidence type="ECO:0000313" key="2">
    <source>
        <dbReference type="EMBL" id="DAF98672.1"/>
    </source>
</evidence>